<dbReference type="HOGENOM" id="CLU_1758698_0_0_1"/>
<accession>R7Z0D5</accession>
<dbReference type="OrthoDB" id="10417770at2759"/>
<keyword evidence="3" id="KW-1185">Reference proteome</keyword>
<reference evidence="3" key="1">
    <citation type="submission" date="2012-06" db="EMBL/GenBank/DDBJ databases">
        <title>The genome sequence of Coniosporium apollinis CBS 100218.</title>
        <authorList>
            <consortium name="The Broad Institute Genome Sequencing Platform"/>
            <person name="Cuomo C."/>
            <person name="Gorbushina A."/>
            <person name="Noack S."/>
            <person name="Walker B."/>
            <person name="Young S.K."/>
            <person name="Zeng Q."/>
            <person name="Gargeya S."/>
            <person name="Fitzgerald M."/>
            <person name="Haas B."/>
            <person name="Abouelleil A."/>
            <person name="Alvarado L."/>
            <person name="Arachchi H.M."/>
            <person name="Berlin A.M."/>
            <person name="Chapman S.B."/>
            <person name="Goldberg J."/>
            <person name="Griggs A."/>
            <person name="Gujja S."/>
            <person name="Hansen M."/>
            <person name="Howarth C."/>
            <person name="Imamovic A."/>
            <person name="Larimer J."/>
            <person name="McCowan C."/>
            <person name="Montmayeur A."/>
            <person name="Murphy C."/>
            <person name="Neiman D."/>
            <person name="Pearson M."/>
            <person name="Priest M."/>
            <person name="Roberts A."/>
            <person name="Saif S."/>
            <person name="Shea T."/>
            <person name="Sisk P."/>
            <person name="Sykes S."/>
            <person name="Wortman J."/>
            <person name="Nusbaum C."/>
            <person name="Birren B."/>
        </authorList>
    </citation>
    <scope>NUCLEOTIDE SEQUENCE [LARGE SCALE GENOMIC DNA]</scope>
    <source>
        <strain evidence="3">CBS 100218</strain>
    </source>
</reference>
<name>R7Z0D5_CONA1</name>
<dbReference type="EMBL" id="JH767588">
    <property type="protein sequence ID" value="EON67592.1"/>
    <property type="molecule type" value="Genomic_DNA"/>
</dbReference>
<evidence type="ECO:0000313" key="2">
    <source>
        <dbReference type="EMBL" id="EON67592.1"/>
    </source>
</evidence>
<feature type="region of interest" description="Disordered" evidence="1">
    <location>
        <begin position="1"/>
        <end position="24"/>
    </location>
</feature>
<protein>
    <submittedName>
        <fullName evidence="2">Uncharacterized protein</fullName>
    </submittedName>
</protein>
<dbReference type="Proteomes" id="UP000016924">
    <property type="component" value="Unassembled WGS sequence"/>
</dbReference>
<feature type="compositionally biased region" description="Low complexity" evidence="1">
    <location>
        <begin position="7"/>
        <end position="22"/>
    </location>
</feature>
<feature type="compositionally biased region" description="Basic and acidic residues" evidence="1">
    <location>
        <begin position="138"/>
        <end position="148"/>
    </location>
</feature>
<evidence type="ECO:0000256" key="1">
    <source>
        <dbReference type="SAM" id="MobiDB-lite"/>
    </source>
</evidence>
<sequence>MKPKSSPHPSWSSTTTKPQHVSVSRRQRLVQQQAERSSARYINLAIETTASLPYELRTKIYKLALCSTTPLPLLVEPSQSKCKGIRLITDPEVVGWSDAEFCRKLYYSQNVFECEEKELTYSEIKPMGHKTHPQSEAALERRAVTARE</sequence>
<dbReference type="GeneID" id="19904271"/>
<organism evidence="2 3">
    <name type="scientific">Coniosporium apollinis (strain CBS 100218)</name>
    <name type="common">Rock-inhabiting black yeast</name>
    <dbReference type="NCBI Taxonomy" id="1168221"/>
    <lineage>
        <taxon>Eukaryota</taxon>
        <taxon>Fungi</taxon>
        <taxon>Dikarya</taxon>
        <taxon>Ascomycota</taxon>
        <taxon>Pezizomycotina</taxon>
        <taxon>Dothideomycetes</taxon>
        <taxon>Dothideomycetes incertae sedis</taxon>
        <taxon>Coniosporium</taxon>
    </lineage>
</organism>
<dbReference type="AlphaFoldDB" id="R7Z0D5"/>
<proteinExistence type="predicted"/>
<gene>
    <name evidence="2" type="ORF">W97_06960</name>
</gene>
<feature type="region of interest" description="Disordered" evidence="1">
    <location>
        <begin position="125"/>
        <end position="148"/>
    </location>
</feature>
<dbReference type="RefSeq" id="XP_007782909.1">
    <property type="nucleotide sequence ID" value="XM_007784719.1"/>
</dbReference>
<evidence type="ECO:0000313" key="3">
    <source>
        <dbReference type="Proteomes" id="UP000016924"/>
    </source>
</evidence>